<sequence length="278" mass="29976">MKIDTPSKELLFSTIRISNNGRGSVGTGFLAHVPVERGRSVPLVVTNKHVLEASDQITLGFLAKDPETRGPRYGERRDVPIDGSAWFGHPDPHVDVAVVPIGGIVNAIDDLFYKSIPVSLMDFTEEEIFIDAVEEITFIGYPSGHQDPLHLTPIIRRGITATPILMPFGGKPMFLVDGSVFGGSSGSPIFLLNEGMYRSGPTAVSAGNRMVLVGMIAASIQQVTNEPVLASHVPHIALARELNLGIAFNHRAILDTIDTLLAQAGEVRSKQSKPERPS</sequence>
<evidence type="ECO:0000313" key="2">
    <source>
        <dbReference type="Proteomes" id="UP001249394"/>
    </source>
</evidence>
<proteinExistence type="predicted"/>
<dbReference type="EMBL" id="CP134213">
    <property type="protein sequence ID" value="WND19802.1"/>
    <property type="molecule type" value="Genomic_DNA"/>
</dbReference>
<dbReference type="SUPFAM" id="SSF50494">
    <property type="entry name" value="Trypsin-like serine proteases"/>
    <property type="match status" value="1"/>
</dbReference>
<gene>
    <name evidence="1" type="ORF">RI060_21665</name>
</gene>
<organism evidence="1 2">
    <name type="scientific">Streptomyces violaceus</name>
    <name type="common">Streptomyces venezuelae</name>
    <dbReference type="NCBI Taxonomy" id="1936"/>
    <lineage>
        <taxon>Bacteria</taxon>
        <taxon>Bacillati</taxon>
        <taxon>Actinomycetota</taxon>
        <taxon>Actinomycetes</taxon>
        <taxon>Kitasatosporales</taxon>
        <taxon>Streptomycetaceae</taxon>
        <taxon>Streptomyces</taxon>
    </lineage>
</organism>
<dbReference type="InterPro" id="IPR009003">
    <property type="entry name" value="Peptidase_S1_PA"/>
</dbReference>
<evidence type="ECO:0000313" key="1">
    <source>
        <dbReference type="EMBL" id="WND19802.1"/>
    </source>
</evidence>
<reference evidence="1 2" key="1">
    <citation type="submission" date="2023-09" db="EMBL/GenBank/DDBJ databases">
        <title>The genome sequence of Streptomyces anthocyanicus.</title>
        <authorList>
            <person name="Mo P."/>
        </authorList>
    </citation>
    <scope>NUCLEOTIDE SEQUENCE [LARGE SCALE GENOMIC DNA]</scope>
    <source>
        <strain evidence="1 2">JCM 4387</strain>
    </source>
</reference>
<accession>A0ABY9UAA5</accession>
<keyword evidence="2" id="KW-1185">Reference proteome</keyword>
<dbReference type="Proteomes" id="UP001249394">
    <property type="component" value="Chromosome"/>
</dbReference>
<protein>
    <submittedName>
        <fullName evidence="1">Trypsin-like peptidase domain-containing protein</fullName>
    </submittedName>
</protein>
<name>A0ABY9UAA5_STRVL</name>
<dbReference type="Pfam" id="PF13365">
    <property type="entry name" value="Trypsin_2"/>
    <property type="match status" value="1"/>
</dbReference>